<feature type="non-terminal residue" evidence="1">
    <location>
        <position position="1"/>
    </location>
</feature>
<evidence type="ECO:0000313" key="2">
    <source>
        <dbReference type="Proteomes" id="UP000485058"/>
    </source>
</evidence>
<evidence type="ECO:0000313" key="1">
    <source>
        <dbReference type="EMBL" id="GFH21797.1"/>
    </source>
</evidence>
<proteinExistence type="predicted"/>
<sequence length="115" mass="12138">MEGTDASQRAVLSALAQLPSLHTLELPVTDVSQLVGSEEVGVEVLAAAELNLCEYNKAGLEALLQRLGPYVNKVTITLPVLTGRVNFGRPVLSPANLQALAALSTKKGIAFELQD</sequence>
<keyword evidence="2" id="KW-1185">Reference proteome</keyword>
<organism evidence="1 2">
    <name type="scientific">Haematococcus lacustris</name>
    <name type="common">Green alga</name>
    <name type="synonym">Haematococcus pluvialis</name>
    <dbReference type="NCBI Taxonomy" id="44745"/>
    <lineage>
        <taxon>Eukaryota</taxon>
        <taxon>Viridiplantae</taxon>
        <taxon>Chlorophyta</taxon>
        <taxon>core chlorophytes</taxon>
        <taxon>Chlorophyceae</taxon>
        <taxon>CS clade</taxon>
        <taxon>Chlamydomonadales</taxon>
        <taxon>Haematococcaceae</taxon>
        <taxon>Haematococcus</taxon>
    </lineage>
</organism>
<dbReference type="AlphaFoldDB" id="A0A699ZGD0"/>
<accession>A0A699ZGD0</accession>
<name>A0A699ZGD0_HAELA</name>
<feature type="non-terminal residue" evidence="1">
    <location>
        <position position="115"/>
    </location>
</feature>
<dbReference type="EMBL" id="BLLF01001907">
    <property type="protein sequence ID" value="GFH21797.1"/>
    <property type="molecule type" value="Genomic_DNA"/>
</dbReference>
<reference evidence="1 2" key="1">
    <citation type="submission" date="2020-02" db="EMBL/GenBank/DDBJ databases">
        <title>Draft genome sequence of Haematococcus lacustris strain NIES-144.</title>
        <authorList>
            <person name="Morimoto D."/>
            <person name="Nakagawa S."/>
            <person name="Yoshida T."/>
            <person name="Sawayama S."/>
        </authorList>
    </citation>
    <scope>NUCLEOTIDE SEQUENCE [LARGE SCALE GENOMIC DNA]</scope>
    <source>
        <strain evidence="1 2">NIES-144</strain>
    </source>
</reference>
<dbReference type="Proteomes" id="UP000485058">
    <property type="component" value="Unassembled WGS sequence"/>
</dbReference>
<protein>
    <submittedName>
        <fullName evidence="1">Uncharacterized protein</fullName>
    </submittedName>
</protein>
<gene>
    <name evidence="1" type="ORF">HaLaN_19165</name>
</gene>
<comment type="caution">
    <text evidence="1">The sequence shown here is derived from an EMBL/GenBank/DDBJ whole genome shotgun (WGS) entry which is preliminary data.</text>
</comment>